<keyword evidence="6" id="KW-1185">Reference proteome</keyword>
<dbReference type="GO" id="GO:0003677">
    <property type="term" value="F:DNA binding"/>
    <property type="evidence" value="ECO:0007669"/>
    <property type="project" value="UniProtKB-KW"/>
</dbReference>
<dbReference type="InterPro" id="IPR036390">
    <property type="entry name" value="WH_DNA-bd_sf"/>
</dbReference>
<keyword evidence="1" id="KW-0805">Transcription regulation</keyword>
<evidence type="ECO:0000256" key="1">
    <source>
        <dbReference type="ARBA" id="ARBA00023015"/>
    </source>
</evidence>
<sequence>MATRSAIWKSIADTLAAEIAEGHYAPGDRLPTEAQLSARFGVNRHTVRHALQTLADLGTVHARRGSGVYVTARPTDYPLSRRTRFHENVLASGRTPSRRLNRLETRACDGEEAAAMRLNPGDPVHVVEGISLVDDQPIAVFRSLFPASRLPGLLEHLNAVPSVTAALAAVGVGDYTRAETRLTAVAATPTLALHLRLAEGAPLLRSRALNHDPAGQVVEFGTTWWAGDRVTLTVSPDPHLPVTDPSP</sequence>
<dbReference type="GO" id="GO:0003700">
    <property type="term" value="F:DNA-binding transcription factor activity"/>
    <property type="evidence" value="ECO:0007669"/>
    <property type="project" value="InterPro"/>
</dbReference>
<evidence type="ECO:0000259" key="4">
    <source>
        <dbReference type="PROSITE" id="PS50949"/>
    </source>
</evidence>
<feature type="domain" description="HTH gntR-type" evidence="4">
    <location>
        <begin position="5"/>
        <end position="73"/>
    </location>
</feature>
<dbReference type="InterPro" id="IPR050679">
    <property type="entry name" value="Bact_HTH_transcr_reg"/>
</dbReference>
<proteinExistence type="predicted"/>
<dbReference type="RefSeq" id="WP_189633011.1">
    <property type="nucleotide sequence ID" value="NZ_BMYQ01000002.1"/>
</dbReference>
<reference evidence="5" key="2">
    <citation type="submission" date="2020-09" db="EMBL/GenBank/DDBJ databases">
        <authorList>
            <person name="Sun Q."/>
            <person name="Kim S."/>
        </authorList>
    </citation>
    <scope>NUCLEOTIDE SEQUENCE</scope>
    <source>
        <strain evidence="5">KCTC 23714</strain>
    </source>
</reference>
<evidence type="ECO:0000313" key="5">
    <source>
        <dbReference type="EMBL" id="GGW26183.1"/>
    </source>
</evidence>
<dbReference type="GO" id="GO:0045892">
    <property type="term" value="P:negative regulation of DNA-templated transcription"/>
    <property type="evidence" value="ECO:0007669"/>
    <property type="project" value="TreeGrafter"/>
</dbReference>
<dbReference type="Proteomes" id="UP000628984">
    <property type="component" value="Unassembled WGS sequence"/>
</dbReference>
<name>A0A918MJ59_9RHOB</name>
<dbReference type="EMBL" id="BMYQ01000002">
    <property type="protein sequence ID" value="GGW26183.1"/>
    <property type="molecule type" value="Genomic_DNA"/>
</dbReference>
<comment type="caution">
    <text evidence="5">The sequence shown here is derived from an EMBL/GenBank/DDBJ whole genome shotgun (WGS) entry which is preliminary data.</text>
</comment>
<evidence type="ECO:0000313" key="6">
    <source>
        <dbReference type="Proteomes" id="UP000628984"/>
    </source>
</evidence>
<keyword evidence="3" id="KW-0804">Transcription</keyword>
<dbReference type="InterPro" id="IPR028978">
    <property type="entry name" value="Chorismate_lyase_/UTRA_dom_sf"/>
</dbReference>
<reference evidence="5" key="1">
    <citation type="journal article" date="2014" name="Int. J. Syst. Evol. Microbiol.">
        <title>Complete genome sequence of Corynebacterium casei LMG S-19264T (=DSM 44701T), isolated from a smear-ripened cheese.</title>
        <authorList>
            <consortium name="US DOE Joint Genome Institute (JGI-PGF)"/>
            <person name="Walter F."/>
            <person name="Albersmeier A."/>
            <person name="Kalinowski J."/>
            <person name="Ruckert C."/>
        </authorList>
    </citation>
    <scope>NUCLEOTIDE SEQUENCE</scope>
    <source>
        <strain evidence="5">KCTC 23714</strain>
    </source>
</reference>
<dbReference type="Pfam" id="PF07702">
    <property type="entry name" value="UTRA"/>
    <property type="match status" value="1"/>
</dbReference>
<gene>
    <name evidence="5" type="ORF">GCM10011452_12890</name>
</gene>
<dbReference type="PRINTS" id="PR00035">
    <property type="entry name" value="HTHGNTR"/>
</dbReference>
<dbReference type="InterPro" id="IPR000524">
    <property type="entry name" value="Tscrpt_reg_HTH_GntR"/>
</dbReference>
<dbReference type="InterPro" id="IPR011663">
    <property type="entry name" value="UTRA"/>
</dbReference>
<dbReference type="SUPFAM" id="SSF64288">
    <property type="entry name" value="Chorismate lyase-like"/>
    <property type="match status" value="1"/>
</dbReference>
<dbReference type="PANTHER" id="PTHR44846">
    <property type="entry name" value="MANNOSYL-D-GLYCERATE TRANSPORT/METABOLISM SYSTEM REPRESSOR MNGR-RELATED"/>
    <property type="match status" value="1"/>
</dbReference>
<keyword evidence="2" id="KW-0238">DNA-binding</keyword>
<dbReference type="PROSITE" id="PS50949">
    <property type="entry name" value="HTH_GNTR"/>
    <property type="match status" value="1"/>
</dbReference>
<protein>
    <submittedName>
        <fullName evidence="5">Phosphonate metabolism transcriptional regulator PhnF</fullName>
    </submittedName>
</protein>
<dbReference type="NCBIfam" id="TIGR02325">
    <property type="entry name" value="C_P_lyase_phnF"/>
    <property type="match status" value="1"/>
</dbReference>
<evidence type="ECO:0000256" key="3">
    <source>
        <dbReference type="ARBA" id="ARBA00023163"/>
    </source>
</evidence>
<dbReference type="AlphaFoldDB" id="A0A918MJ59"/>
<dbReference type="Gene3D" id="1.10.10.10">
    <property type="entry name" value="Winged helix-like DNA-binding domain superfamily/Winged helix DNA-binding domain"/>
    <property type="match status" value="1"/>
</dbReference>
<dbReference type="InterPro" id="IPR012702">
    <property type="entry name" value="CP_lyase_PhnF"/>
</dbReference>
<organism evidence="5 6">
    <name type="scientific">Gemmobacter lanyuensis</name>
    <dbReference type="NCBI Taxonomy" id="1054497"/>
    <lineage>
        <taxon>Bacteria</taxon>
        <taxon>Pseudomonadati</taxon>
        <taxon>Pseudomonadota</taxon>
        <taxon>Alphaproteobacteria</taxon>
        <taxon>Rhodobacterales</taxon>
        <taxon>Paracoccaceae</taxon>
        <taxon>Gemmobacter</taxon>
    </lineage>
</organism>
<dbReference type="Pfam" id="PF00392">
    <property type="entry name" value="GntR"/>
    <property type="match status" value="1"/>
</dbReference>
<dbReference type="PANTHER" id="PTHR44846:SF1">
    <property type="entry name" value="MANNOSYL-D-GLYCERATE TRANSPORT_METABOLISM SYSTEM REPRESSOR MNGR-RELATED"/>
    <property type="match status" value="1"/>
</dbReference>
<evidence type="ECO:0000256" key="2">
    <source>
        <dbReference type="ARBA" id="ARBA00023125"/>
    </source>
</evidence>
<dbReference type="SMART" id="SM00866">
    <property type="entry name" value="UTRA"/>
    <property type="match status" value="1"/>
</dbReference>
<dbReference type="InterPro" id="IPR036388">
    <property type="entry name" value="WH-like_DNA-bd_sf"/>
</dbReference>
<dbReference type="SUPFAM" id="SSF46785">
    <property type="entry name" value="Winged helix' DNA-binding domain"/>
    <property type="match status" value="1"/>
</dbReference>
<accession>A0A918MJ59</accession>
<dbReference type="CDD" id="cd07377">
    <property type="entry name" value="WHTH_GntR"/>
    <property type="match status" value="1"/>
</dbReference>
<dbReference type="Gene3D" id="3.40.1410.10">
    <property type="entry name" value="Chorismate lyase-like"/>
    <property type="match status" value="1"/>
</dbReference>
<dbReference type="SMART" id="SM00345">
    <property type="entry name" value="HTH_GNTR"/>
    <property type="match status" value="1"/>
</dbReference>